<dbReference type="OrthoDB" id="6771557at2759"/>
<dbReference type="EMBL" id="CAJOBS010001683">
    <property type="protein sequence ID" value="CAF4752506.1"/>
    <property type="molecule type" value="Genomic_DNA"/>
</dbReference>
<dbReference type="Proteomes" id="UP000663848">
    <property type="component" value="Unassembled WGS sequence"/>
</dbReference>
<keyword evidence="13" id="KW-1185">Reference proteome</keyword>
<dbReference type="Proteomes" id="UP000663865">
    <property type="component" value="Unassembled WGS sequence"/>
</dbReference>
<accession>A0A818V7K1</accession>
<dbReference type="InterPro" id="IPR029526">
    <property type="entry name" value="PGBD"/>
</dbReference>
<evidence type="ECO:0000313" key="12">
    <source>
        <dbReference type="Proteomes" id="UP000663865"/>
    </source>
</evidence>
<evidence type="ECO:0000313" key="3">
    <source>
        <dbReference type="EMBL" id="CAF3266469.1"/>
    </source>
</evidence>
<organism evidence="5 12">
    <name type="scientific">Rotaria socialis</name>
    <dbReference type="NCBI Taxonomy" id="392032"/>
    <lineage>
        <taxon>Eukaryota</taxon>
        <taxon>Metazoa</taxon>
        <taxon>Spiralia</taxon>
        <taxon>Gnathifera</taxon>
        <taxon>Rotifera</taxon>
        <taxon>Eurotatoria</taxon>
        <taxon>Bdelloidea</taxon>
        <taxon>Philodinida</taxon>
        <taxon>Philodinidae</taxon>
        <taxon>Rotaria</taxon>
    </lineage>
</organism>
<evidence type="ECO:0000313" key="10">
    <source>
        <dbReference type="EMBL" id="CAF4752506.1"/>
    </source>
</evidence>
<dbReference type="AlphaFoldDB" id="A0A818V7K1"/>
<dbReference type="EMBL" id="CAJOBP010006345">
    <property type="protein sequence ID" value="CAF4490833.1"/>
    <property type="molecule type" value="Genomic_DNA"/>
</dbReference>
<evidence type="ECO:0000313" key="13">
    <source>
        <dbReference type="Proteomes" id="UP000663873"/>
    </source>
</evidence>
<evidence type="ECO:0000259" key="1">
    <source>
        <dbReference type="Pfam" id="PF13843"/>
    </source>
</evidence>
<dbReference type="Proteomes" id="UP000663872">
    <property type="component" value="Unassembled WGS sequence"/>
</dbReference>
<proteinExistence type="predicted"/>
<dbReference type="EMBL" id="CAJNYU010004641">
    <property type="protein sequence ID" value="CAF3779879.1"/>
    <property type="molecule type" value="Genomic_DNA"/>
</dbReference>
<protein>
    <recommendedName>
        <fullName evidence="1">PiggyBac transposable element-derived protein domain-containing protein</fullName>
    </recommendedName>
</protein>
<dbReference type="Pfam" id="PF13843">
    <property type="entry name" value="DDE_Tnp_1_7"/>
    <property type="match status" value="1"/>
</dbReference>
<dbReference type="Proteomes" id="UP000663869">
    <property type="component" value="Unassembled WGS sequence"/>
</dbReference>
<reference evidence="5" key="1">
    <citation type="submission" date="2021-02" db="EMBL/GenBank/DDBJ databases">
        <authorList>
            <person name="Nowell W R."/>
        </authorList>
    </citation>
    <scope>NUCLEOTIDE SEQUENCE</scope>
</reference>
<sequence length="164" mass="19079">MISTRPSDSATVVDTGNINSKNERIMKLQVVLDYNEGRIGTDLSDQLSSYYTCLRRSTKWYRKVAFELFFWTALVNSYLIYKENYAASKVTILQFRESLVRSLLLGMPFEKLKSGPRQTSIGQTKRKLADHKLEEKEGAARDVRRRCVVCYEKNREQQPREACH</sequence>
<comment type="caution">
    <text evidence="5">The sequence shown here is derived from an EMBL/GenBank/DDBJ whole genome shotgun (WGS) entry which is preliminary data.</text>
</comment>
<dbReference type="PANTHER" id="PTHR46599:SF3">
    <property type="entry name" value="PIGGYBAC TRANSPOSABLE ELEMENT-DERIVED PROTEIN 4"/>
    <property type="match status" value="1"/>
</dbReference>
<dbReference type="EMBL" id="CAJNXB010001681">
    <property type="protein sequence ID" value="CAF3187782.1"/>
    <property type="molecule type" value="Genomic_DNA"/>
</dbReference>
<evidence type="ECO:0000313" key="9">
    <source>
        <dbReference type="EMBL" id="CAF4615597.1"/>
    </source>
</evidence>
<feature type="domain" description="PiggyBac transposable element-derived protein" evidence="1">
    <location>
        <begin position="21"/>
        <end position="78"/>
    </location>
</feature>
<evidence type="ECO:0000313" key="8">
    <source>
        <dbReference type="EMBL" id="CAF4539836.1"/>
    </source>
</evidence>
<dbReference type="Proteomes" id="UP000663838">
    <property type="component" value="Unassembled WGS sequence"/>
</dbReference>
<dbReference type="EMBL" id="CAJOBO010005234">
    <property type="protein sequence ID" value="CAF4539836.1"/>
    <property type="molecule type" value="Genomic_DNA"/>
</dbReference>
<evidence type="ECO:0000313" key="7">
    <source>
        <dbReference type="EMBL" id="CAF4490833.1"/>
    </source>
</evidence>
<name>A0A818V7K1_9BILA</name>
<dbReference type="Proteomes" id="UP000663862">
    <property type="component" value="Unassembled WGS sequence"/>
</dbReference>
<dbReference type="EMBL" id="CAJOBQ010003716">
    <property type="protein sequence ID" value="CAF4615597.1"/>
    <property type="molecule type" value="Genomic_DNA"/>
</dbReference>
<dbReference type="EMBL" id="CAJNYT010001906">
    <property type="protein sequence ID" value="CAF3436421.1"/>
    <property type="molecule type" value="Genomic_DNA"/>
</dbReference>
<dbReference type="EMBL" id="CAJNYD010000497">
    <property type="protein sequence ID" value="CAF3266469.1"/>
    <property type="molecule type" value="Genomic_DNA"/>
</dbReference>
<dbReference type="Proteomes" id="UP000663851">
    <property type="component" value="Unassembled WGS sequence"/>
</dbReference>
<evidence type="ECO:0000313" key="6">
    <source>
        <dbReference type="EMBL" id="CAF3779879.1"/>
    </source>
</evidence>
<dbReference type="Proteomes" id="UP000663825">
    <property type="component" value="Unassembled WGS sequence"/>
</dbReference>
<dbReference type="EMBL" id="CAJOBR010005956">
    <property type="protein sequence ID" value="CAF4832686.1"/>
    <property type="molecule type" value="Genomic_DNA"/>
</dbReference>
<evidence type="ECO:0000313" key="5">
    <source>
        <dbReference type="EMBL" id="CAF3708296.1"/>
    </source>
</evidence>
<evidence type="ECO:0000313" key="4">
    <source>
        <dbReference type="EMBL" id="CAF3436421.1"/>
    </source>
</evidence>
<dbReference type="EMBL" id="CAJNYV010004917">
    <property type="protein sequence ID" value="CAF3708296.1"/>
    <property type="molecule type" value="Genomic_DNA"/>
</dbReference>
<dbReference type="PANTHER" id="PTHR46599">
    <property type="entry name" value="PIGGYBAC TRANSPOSABLE ELEMENT-DERIVED PROTEIN 4"/>
    <property type="match status" value="1"/>
</dbReference>
<gene>
    <name evidence="6" type="ORF">FME351_LOCUS32447</name>
    <name evidence="4" type="ORF">GRG538_LOCUS13108</name>
    <name evidence="8" type="ORF">HFQ381_LOCUS30256</name>
    <name evidence="5" type="ORF">KIK155_LOCUS27145</name>
    <name evidence="3" type="ORF">LUA448_LOCUS5707</name>
    <name evidence="11" type="ORF">QYT958_LOCUS25856</name>
    <name evidence="2" type="ORF">TIS948_LOCUS11747</name>
    <name evidence="10" type="ORF">TOA249_LOCUS20474</name>
    <name evidence="9" type="ORF">TSG867_LOCUS28723</name>
    <name evidence="7" type="ORF">UJA718_LOCUS25635</name>
</gene>
<evidence type="ECO:0000313" key="11">
    <source>
        <dbReference type="EMBL" id="CAF4832686.1"/>
    </source>
</evidence>
<dbReference type="Proteomes" id="UP000663873">
    <property type="component" value="Unassembled WGS sequence"/>
</dbReference>
<evidence type="ECO:0000313" key="2">
    <source>
        <dbReference type="EMBL" id="CAF3187782.1"/>
    </source>
</evidence>
<dbReference type="Proteomes" id="UP000663833">
    <property type="component" value="Unassembled WGS sequence"/>
</dbReference>